<evidence type="ECO:0000313" key="2">
    <source>
        <dbReference type="Proteomes" id="UP000789572"/>
    </source>
</evidence>
<feature type="non-terminal residue" evidence="1">
    <location>
        <position position="1"/>
    </location>
</feature>
<keyword evidence="2" id="KW-1185">Reference proteome</keyword>
<name>A0A9N9DSD3_9GLOM</name>
<protein>
    <submittedName>
        <fullName evidence="1">810_t:CDS:1</fullName>
    </submittedName>
</protein>
<dbReference type="OrthoDB" id="16079at2759"/>
<dbReference type="Proteomes" id="UP000789572">
    <property type="component" value="Unassembled WGS sequence"/>
</dbReference>
<dbReference type="AlphaFoldDB" id="A0A9N9DSD3"/>
<organism evidence="1 2">
    <name type="scientific">Paraglomus occultum</name>
    <dbReference type="NCBI Taxonomy" id="144539"/>
    <lineage>
        <taxon>Eukaryota</taxon>
        <taxon>Fungi</taxon>
        <taxon>Fungi incertae sedis</taxon>
        <taxon>Mucoromycota</taxon>
        <taxon>Glomeromycotina</taxon>
        <taxon>Glomeromycetes</taxon>
        <taxon>Paraglomerales</taxon>
        <taxon>Paraglomeraceae</taxon>
        <taxon>Paraglomus</taxon>
    </lineage>
</organism>
<proteinExistence type="predicted"/>
<dbReference type="SUPFAM" id="SSF53335">
    <property type="entry name" value="S-adenosyl-L-methionine-dependent methyltransferases"/>
    <property type="match status" value="1"/>
</dbReference>
<dbReference type="EMBL" id="CAJVPJ010004281">
    <property type="protein sequence ID" value="CAG8650485.1"/>
    <property type="molecule type" value="Genomic_DNA"/>
</dbReference>
<reference evidence="1" key="1">
    <citation type="submission" date="2021-06" db="EMBL/GenBank/DDBJ databases">
        <authorList>
            <person name="Kallberg Y."/>
            <person name="Tangrot J."/>
            <person name="Rosling A."/>
        </authorList>
    </citation>
    <scope>NUCLEOTIDE SEQUENCE</scope>
    <source>
        <strain evidence="1">IA702</strain>
    </source>
</reference>
<sequence>PTWDAFAYIIRQLFLVKTVMLSKSIKSLGAGADVLLNDLSFNPDIRVVDMTAEQFIEVAEIFDEWPHRPSTLLLTDIDSFE</sequence>
<dbReference type="Gene3D" id="1.10.8.100">
    <property type="entry name" value="Ribosomal RNA adenine dimethylase-like, domain 2"/>
    <property type="match status" value="1"/>
</dbReference>
<gene>
    <name evidence="1" type="ORF">POCULU_LOCUS9923</name>
</gene>
<comment type="caution">
    <text evidence="1">The sequence shown here is derived from an EMBL/GenBank/DDBJ whole genome shotgun (WGS) entry which is preliminary data.</text>
</comment>
<evidence type="ECO:0000313" key="1">
    <source>
        <dbReference type="EMBL" id="CAG8650485.1"/>
    </source>
</evidence>
<dbReference type="InterPro" id="IPR023165">
    <property type="entry name" value="rRNA_Ade_diMease-like_C"/>
</dbReference>
<accession>A0A9N9DSD3</accession>
<dbReference type="InterPro" id="IPR029063">
    <property type="entry name" value="SAM-dependent_MTases_sf"/>
</dbReference>